<protein>
    <submittedName>
        <fullName evidence="1">Expressed protein</fullName>
    </submittedName>
</protein>
<reference evidence="1 2" key="1">
    <citation type="journal article" date="2010" name="Plant Cell">
        <title>The Chlorella variabilis NC64A genome reveals adaptation to photosymbiosis, coevolution with viruses, and cryptic sex.</title>
        <authorList>
            <person name="Blanc G."/>
            <person name="Duncan G."/>
            <person name="Agarkova I."/>
            <person name="Borodovsky M."/>
            <person name="Gurnon J."/>
            <person name="Kuo A."/>
            <person name="Lindquist E."/>
            <person name="Lucas S."/>
            <person name="Pangilinan J."/>
            <person name="Polle J."/>
            <person name="Salamov A."/>
            <person name="Terry A."/>
            <person name="Yamada T."/>
            <person name="Dunigan D.D."/>
            <person name="Grigoriev I.V."/>
            <person name="Claverie J.M."/>
            <person name="Van Etten J.L."/>
        </authorList>
    </citation>
    <scope>NUCLEOTIDE SEQUENCE [LARGE SCALE GENOMIC DNA]</scope>
    <source>
        <strain evidence="1 2">NC64A</strain>
    </source>
</reference>
<dbReference type="GeneID" id="17355456"/>
<proteinExistence type="predicted"/>
<name>E1ZDT0_CHLVA</name>
<dbReference type="AlphaFoldDB" id="E1ZDT0"/>
<gene>
    <name evidence="1" type="ORF">CHLNCDRAFT_145584</name>
</gene>
<evidence type="ECO:0000313" key="1">
    <source>
        <dbReference type="EMBL" id="EFN55912.1"/>
    </source>
</evidence>
<accession>E1ZDT0</accession>
<dbReference type="OrthoDB" id="517563at2759"/>
<evidence type="ECO:0000313" key="2">
    <source>
        <dbReference type="Proteomes" id="UP000008141"/>
    </source>
</evidence>
<sequence length="121" mass="12729">MGFEIDENVLLKVSGVGAIAYCAFAAAAPREFHNTFMTSTAPLSAAAWRYHGTVGMMETKKDMLKVAGVGWLACAAQNAYNGYSKASLQANPTQPKEIATANAIGQAVLGSLCLMKGFDCC</sequence>
<keyword evidence="2" id="KW-1185">Reference proteome</keyword>
<dbReference type="Proteomes" id="UP000008141">
    <property type="component" value="Unassembled WGS sequence"/>
</dbReference>
<dbReference type="RefSeq" id="XP_005848014.1">
    <property type="nucleotide sequence ID" value="XM_005847952.1"/>
</dbReference>
<organism evidence="2">
    <name type="scientific">Chlorella variabilis</name>
    <name type="common">Green alga</name>
    <dbReference type="NCBI Taxonomy" id="554065"/>
    <lineage>
        <taxon>Eukaryota</taxon>
        <taxon>Viridiplantae</taxon>
        <taxon>Chlorophyta</taxon>
        <taxon>core chlorophytes</taxon>
        <taxon>Trebouxiophyceae</taxon>
        <taxon>Chlorellales</taxon>
        <taxon>Chlorellaceae</taxon>
        <taxon>Chlorella clade</taxon>
        <taxon>Chlorella</taxon>
    </lineage>
</organism>
<dbReference type="InParanoid" id="E1ZDT0"/>
<dbReference type="KEGG" id="cvr:CHLNCDRAFT_145584"/>
<dbReference type="OMA" id="IAYCAFA"/>
<dbReference type="EMBL" id="GL433843">
    <property type="protein sequence ID" value="EFN55912.1"/>
    <property type="molecule type" value="Genomic_DNA"/>
</dbReference>